<dbReference type="EMBL" id="CP069023">
    <property type="protein sequence ID" value="QRC91404.1"/>
    <property type="molecule type" value="Genomic_DNA"/>
</dbReference>
<dbReference type="Proteomes" id="UP000663193">
    <property type="component" value="Chromosome 1"/>
</dbReference>
<sequence length="40" mass="4399">MPANNGSWDVLQGTALACQPQFCSVAPIWRCRKHGLNNLT</sequence>
<keyword evidence="2" id="KW-1185">Reference proteome</keyword>
<evidence type="ECO:0000313" key="2">
    <source>
        <dbReference type="Proteomes" id="UP000663193"/>
    </source>
</evidence>
<name>A0A7U2EQY4_PHANO</name>
<protein>
    <submittedName>
        <fullName evidence="1">Uncharacterized protein</fullName>
    </submittedName>
</protein>
<dbReference type="VEuPathDB" id="FungiDB:JI435_300540"/>
<dbReference type="AlphaFoldDB" id="A0A7U2EQY4"/>
<organism evidence="1 2">
    <name type="scientific">Phaeosphaeria nodorum (strain SN15 / ATCC MYA-4574 / FGSC 10173)</name>
    <name type="common">Glume blotch fungus</name>
    <name type="synonym">Parastagonospora nodorum</name>
    <dbReference type="NCBI Taxonomy" id="321614"/>
    <lineage>
        <taxon>Eukaryota</taxon>
        <taxon>Fungi</taxon>
        <taxon>Dikarya</taxon>
        <taxon>Ascomycota</taxon>
        <taxon>Pezizomycotina</taxon>
        <taxon>Dothideomycetes</taxon>
        <taxon>Pleosporomycetidae</taxon>
        <taxon>Pleosporales</taxon>
        <taxon>Pleosporineae</taxon>
        <taxon>Phaeosphaeriaceae</taxon>
        <taxon>Parastagonospora</taxon>
    </lineage>
</organism>
<accession>A0A7U2EQY4</accession>
<reference evidence="2" key="1">
    <citation type="journal article" date="2021" name="BMC Genomics">
        <title>Chromosome-level genome assembly and manually-curated proteome of model necrotroph Parastagonospora nodorum Sn15 reveals a genome-wide trove of candidate effector homologs, and redundancy of virulence-related functions within an accessory chromosome.</title>
        <authorList>
            <person name="Bertazzoni S."/>
            <person name="Jones D.A.B."/>
            <person name="Phan H.T."/>
            <person name="Tan K.-C."/>
            <person name="Hane J.K."/>
        </authorList>
    </citation>
    <scope>NUCLEOTIDE SEQUENCE [LARGE SCALE GENOMIC DNA]</scope>
    <source>
        <strain evidence="2">SN15 / ATCC MYA-4574 / FGSC 10173)</strain>
    </source>
</reference>
<evidence type="ECO:0000313" key="1">
    <source>
        <dbReference type="EMBL" id="QRC91404.1"/>
    </source>
</evidence>
<gene>
    <name evidence="1" type="ORF">JI435_300540</name>
</gene>
<proteinExistence type="predicted"/>